<evidence type="ECO:0000256" key="1">
    <source>
        <dbReference type="SAM" id="Phobius"/>
    </source>
</evidence>
<accession>A0A7Y6N548</accession>
<evidence type="ECO:0008006" key="4">
    <source>
        <dbReference type="Google" id="ProtNLM"/>
    </source>
</evidence>
<dbReference type="Proteomes" id="UP000594380">
    <property type="component" value="Unassembled WGS sequence"/>
</dbReference>
<feature type="transmembrane region" description="Helical" evidence="1">
    <location>
        <begin position="44"/>
        <end position="65"/>
    </location>
</feature>
<comment type="caution">
    <text evidence="2">The sequence shown here is derived from an EMBL/GenBank/DDBJ whole genome shotgun (WGS) entry which is preliminary data.</text>
</comment>
<protein>
    <recommendedName>
        <fullName evidence="4">Transmembrane protein</fullName>
    </recommendedName>
</protein>
<evidence type="ECO:0000313" key="3">
    <source>
        <dbReference type="Proteomes" id="UP000594380"/>
    </source>
</evidence>
<feature type="transmembrane region" description="Helical" evidence="1">
    <location>
        <begin position="143"/>
        <end position="168"/>
    </location>
</feature>
<keyword evidence="1" id="KW-0812">Transmembrane</keyword>
<name>A0A7Y6N548_9BURK</name>
<dbReference type="AlphaFoldDB" id="A0A7Y6N548"/>
<sequence length="177" mass="18727">MNAPVFPVPLSAHEIGVRSKIGSSAALAAPTTPFIMKFSQRATLSILAIAVLTSTVTTGLAGIQLQPQRAAVGVVIDTAIVSELTGVSDAIKDMPPDLRPGVLARHEVRSEEALSQSLTAQRAYLAVAERERAQEIAAHDRRAAWLIALALFNTFATAVGAISLLDAYRAKHKPARP</sequence>
<gene>
    <name evidence="2" type="ORF">G5S42_43550</name>
</gene>
<keyword evidence="1" id="KW-1133">Transmembrane helix</keyword>
<keyword evidence="1" id="KW-0472">Membrane</keyword>
<organism evidence="2 3">
    <name type="scientific">Paraburkholderia youngii</name>
    <dbReference type="NCBI Taxonomy" id="2782701"/>
    <lineage>
        <taxon>Bacteria</taxon>
        <taxon>Pseudomonadati</taxon>
        <taxon>Pseudomonadota</taxon>
        <taxon>Betaproteobacteria</taxon>
        <taxon>Burkholderiales</taxon>
        <taxon>Burkholderiaceae</taxon>
        <taxon>Paraburkholderia</taxon>
    </lineage>
</organism>
<proteinExistence type="predicted"/>
<reference evidence="2 3" key="1">
    <citation type="submission" date="2020-02" db="EMBL/GenBank/DDBJ databases">
        <title>Paraburkholderia simonii sp. nov. and Paraburkholderia youngii sp. nov. Brazilian and Mexican Mimosa-associated rhizobia.</title>
        <authorList>
            <person name="Mavima L."/>
            <person name="Beukes C.W."/>
            <person name="Chan W.Y."/>
            <person name="Palmer M."/>
            <person name="De Meyer S.E."/>
            <person name="James E.K."/>
            <person name="Venter S.N."/>
            <person name="Steenkamp E.T."/>
        </authorList>
    </citation>
    <scope>NUCLEOTIDE SEQUENCE [LARGE SCALE GENOMIC DNA]</scope>
    <source>
        <strain evidence="2 3">JPY169</strain>
    </source>
</reference>
<evidence type="ECO:0000313" key="2">
    <source>
        <dbReference type="EMBL" id="NUY06199.1"/>
    </source>
</evidence>
<dbReference type="EMBL" id="JAALDK010000004">
    <property type="protein sequence ID" value="NUY06199.1"/>
    <property type="molecule type" value="Genomic_DNA"/>
</dbReference>